<feature type="region of interest" description="Disordered" evidence="1">
    <location>
        <begin position="574"/>
        <end position="636"/>
    </location>
</feature>
<feature type="domain" description="Skg3/CAF120-like PH-like" evidence="2">
    <location>
        <begin position="242"/>
        <end position="351"/>
    </location>
</feature>
<evidence type="ECO:0000313" key="3">
    <source>
        <dbReference type="EMBL" id="VEU22409.1"/>
    </source>
</evidence>
<feature type="compositionally biased region" description="Low complexity" evidence="1">
    <location>
        <begin position="610"/>
        <end position="621"/>
    </location>
</feature>
<sequence length="664" mass="73593">MLNITRRASPANSSSSSSAPPYLPPKPIIARPLSDSYGRPRNFSSTSSGSESKQTVGTSLRNIIRNSTVPIAMRSSDSGSFTVSSNSVTNDASGTPEELLPIVTLIHAQQARCYFEASVQVPISDVESSTNSLESIHWHAALIKLIGTDLAIYSQQGKNLPAEADRPLVINISDSEVGFIQSKPFFDLKIQITNDKCYYIRSETQEDVDYLLAGLLLSQFEFKQLQESFTGALLSSKAIAFSDVRTLLDPKNQYTHEEWCILRFPFINDKWIRCYVVVIPPSRLEKRKTKATTGKIEIYISSSKSKKNLLASAINGRSVLSVYPESPEYIDNNALVRLWADYYINHALLEKIISEDATDSDVIMAHSRSLTKKISNSSLASLRQLQAGGGAGGKHSRRSSWAKPRPASISSFRQQHRRADSGMSLASSHSEAGYAKRPDKMKDLDILQTKLCYIIPETHGSILPCETMIRLLIPVMNIFHLYGRPEKFAANREEKNSLLFGFPQLPHTQYLDMQNAYDLVSLNVGNSSQQHWSSYEWVEVFKEMLHVKMSKGWNGTGSLVDNFKDGLLYEKQQGTSSDDLDYDPAEDFGSNSTSEIHSSIAADSPPIMGSSKDFSKTNSSSLTGMSEIEDENQIQHSDAKKAAAFAFKHNTPPPLRASVDTVLS</sequence>
<dbReference type="Pfam" id="PF25381">
    <property type="entry name" value="PH_26"/>
    <property type="match status" value="2"/>
</dbReference>
<dbReference type="OrthoDB" id="5563754at2759"/>
<dbReference type="AlphaFoldDB" id="A0A448YN84"/>
<feature type="compositionally biased region" description="Low complexity" evidence="1">
    <location>
        <begin position="8"/>
        <end position="20"/>
    </location>
</feature>
<name>A0A448YN84_BRENA</name>
<dbReference type="InterPro" id="IPR058155">
    <property type="entry name" value="Skg3/CAF120-like_PH"/>
</dbReference>
<reference evidence="3 4" key="1">
    <citation type="submission" date="2018-12" db="EMBL/GenBank/DDBJ databases">
        <authorList>
            <person name="Tiukova I."/>
            <person name="Dainat J."/>
        </authorList>
    </citation>
    <scope>NUCLEOTIDE SEQUENCE [LARGE SCALE GENOMIC DNA]</scope>
</reference>
<evidence type="ECO:0000313" key="4">
    <source>
        <dbReference type="Proteomes" id="UP000290900"/>
    </source>
</evidence>
<feature type="domain" description="Skg3/CAF120-like PH-like" evidence="2">
    <location>
        <begin position="448"/>
        <end position="500"/>
    </location>
</feature>
<accession>A0A448YN84</accession>
<protein>
    <submittedName>
        <fullName evidence="3">DEKNAAC103571</fullName>
    </submittedName>
</protein>
<proteinExistence type="predicted"/>
<dbReference type="Proteomes" id="UP000290900">
    <property type="component" value="Unassembled WGS sequence"/>
</dbReference>
<gene>
    <name evidence="3" type="ORF">BRENAR_LOCUS3140</name>
</gene>
<keyword evidence="4" id="KW-1185">Reference proteome</keyword>
<dbReference type="InParanoid" id="A0A448YN84"/>
<organism evidence="3 4">
    <name type="scientific">Brettanomyces naardenensis</name>
    <name type="common">Yeast</name>
    <dbReference type="NCBI Taxonomy" id="13370"/>
    <lineage>
        <taxon>Eukaryota</taxon>
        <taxon>Fungi</taxon>
        <taxon>Dikarya</taxon>
        <taxon>Ascomycota</taxon>
        <taxon>Saccharomycotina</taxon>
        <taxon>Pichiomycetes</taxon>
        <taxon>Pichiales</taxon>
        <taxon>Pichiaceae</taxon>
        <taxon>Brettanomyces</taxon>
    </lineage>
</organism>
<evidence type="ECO:0000256" key="1">
    <source>
        <dbReference type="SAM" id="MobiDB-lite"/>
    </source>
</evidence>
<dbReference type="EMBL" id="CAACVR010000023">
    <property type="protein sequence ID" value="VEU22409.1"/>
    <property type="molecule type" value="Genomic_DNA"/>
</dbReference>
<dbReference type="STRING" id="13370.A0A448YN84"/>
<evidence type="ECO:0000259" key="2">
    <source>
        <dbReference type="Pfam" id="PF25381"/>
    </source>
</evidence>
<feature type="region of interest" description="Disordered" evidence="1">
    <location>
        <begin position="386"/>
        <end position="414"/>
    </location>
</feature>
<feature type="region of interest" description="Disordered" evidence="1">
    <location>
        <begin position="1"/>
        <end position="59"/>
    </location>
</feature>